<protein>
    <submittedName>
        <fullName evidence="2">ASC-1-like (ASCH) protein</fullName>
    </submittedName>
</protein>
<gene>
    <name evidence="2" type="ORF">BJ965_007662</name>
</gene>
<dbReference type="EMBL" id="JACHMS010000001">
    <property type="protein sequence ID" value="MBB4717780.1"/>
    <property type="molecule type" value="Genomic_DNA"/>
</dbReference>
<feature type="domain" description="ASCH" evidence="1">
    <location>
        <begin position="11"/>
        <end position="117"/>
    </location>
</feature>
<dbReference type="InterPro" id="IPR007374">
    <property type="entry name" value="ASCH_domain"/>
</dbReference>
<dbReference type="Proteomes" id="UP000565089">
    <property type="component" value="Unassembled WGS sequence"/>
</dbReference>
<dbReference type="Pfam" id="PF04266">
    <property type="entry name" value="ASCH"/>
    <property type="match status" value="1"/>
</dbReference>
<evidence type="ECO:0000313" key="2">
    <source>
        <dbReference type="EMBL" id="MBB4717780.1"/>
    </source>
</evidence>
<organism evidence="2 3">
    <name type="scientific">Streptomyces luteogriseus</name>
    <dbReference type="NCBI Taxonomy" id="68233"/>
    <lineage>
        <taxon>Bacteria</taxon>
        <taxon>Bacillati</taxon>
        <taxon>Actinomycetota</taxon>
        <taxon>Actinomycetes</taxon>
        <taxon>Kitasatosporales</taxon>
        <taxon>Streptomycetaceae</taxon>
        <taxon>Streptomyces</taxon>
    </lineage>
</organism>
<name>A0A7W7DXC3_9ACTN</name>
<comment type="caution">
    <text evidence="2">The sequence shown here is derived from an EMBL/GenBank/DDBJ whole genome shotgun (WGS) entry which is preliminary data.</text>
</comment>
<dbReference type="Gene3D" id="2.30.130.30">
    <property type="entry name" value="Hypothetical protein"/>
    <property type="match status" value="1"/>
</dbReference>
<reference evidence="2 3" key="1">
    <citation type="submission" date="2020-08" db="EMBL/GenBank/DDBJ databases">
        <title>Sequencing the genomes of 1000 actinobacteria strains.</title>
        <authorList>
            <person name="Klenk H.-P."/>
        </authorList>
    </citation>
    <scope>NUCLEOTIDE SEQUENCE [LARGE SCALE GENOMIC DNA]</scope>
    <source>
        <strain evidence="2 3">DSM 40483</strain>
    </source>
</reference>
<sequence length="117" mass="13195">MSTTSARVIELNLYPQYFDLVAAGRKTQEVRVKYPKFDGLSVGDLIRFAVKGTDRSCLTRVTRVAEYASFEELLDAEGPSQVNPEATREEQLANIRRIYPPEKERLGCLAISIELVD</sequence>
<dbReference type="GeneID" id="95799582"/>
<dbReference type="RefSeq" id="WP_184916439.1">
    <property type="nucleotide sequence ID" value="NZ_JACHMS010000001.1"/>
</dbReference>
<accession>A0A7W7DXC3</accession>
<dbReference type="AlphaFoldDB" id="A0A7W7DXC3"/>
<evidence type="ECO:0000313" key="3">
    <source>
        <dbReference type="Proteomes" id="UP000565089"/>
    </source>
</evidence>
<dbReference type="InterPro" id="IPR015947">
    <property type="entry name" value="PUA-like_sf"/>
</dbReference>
<keyword evidence="3" id="KW-1185">Reference proteome</keyword>
<evidence type="ECO:0000259" key="1">
    <source>
        <dbReference type="SMART" id="SM01022"/>
    </source>
</evidence>
<proteinExistence type="predicted"/>
<dbReference type="SUPFAM" id="SSF88697">
    <property type="entry name" value="PUA domain-like"/>
    <property type="match status" value="1"/>
</dbReference>
<dbReference type="SMART" id="SM01022">
    <property type="entry name" value="ASCH"/>
    <property type="match status" value="1"/>
</dbReference>